<dbReference type="PIRSF" id="PIRSF039137">
    <property type="entry name" value="ABC_branched_ATPase"/>
    <property type="match status" value="1"/>
</dbReference>
<dbReference type="OrthoDB" id="9775250at2"/>
<dbReference type="EMBL" id="MLCO01000021">
    <property type="protein sequence ID" value="ONG58122.1"/>
    <property type="molecule type" value="Genomic_DNA"/>
</dbReference>
<comment type="similarity">
    <text evidence="1">Belongs to the ABC transporter superfamily.</text>
</comment>
<dbReference type="Pfam" id="PF00005">
    <property type="entry name" value="ABC_tran"/>
    <property type="match status" value="1"/>
</dbReference>
<dbReference type="InterPro" id="IPR017871">
    <property type="entry name" value="ABC_transporter-like_CS"/>
</dbReference>
<dbReference type="PROSITE" id="PS00211">
    <property type="entry name" value="ABC_TRANSPORTER_1"/>
    <property type="match status" value="1"/>
</dbReference>
<accession>A0A1V2H6T1</accession>
<evidence type="ECO:0000313" key="8">
    <source>
        <dbReference type="Proteomes" id="UP000188879"/>
    </source>
</evidence>
<dbReference type="Proteomes" id="UP000188879">
    <property type="component" value="Unassembled WGS sequence"/>
</dbReference>
<evidence type="ECO:0000313" key="7">
    <source>
        <dbReference type="EMBL" id="ONG58122.1"/>
    </source>
</evidence>
<name>A0A1V2H6T1_9PROT</name>
<protein>
    <submittedName>
        <fullName evidence="7">ABC transporter ATP-binding protein</fullName>
    </submittedName>
</protein>
<keyword evidence="8" id="KW-1185">Reference proteome</keyword>
<keyword evidence="5" id="KW-0029">Amino-acid transport</keyword>
<evidence type="ECO:0000259" key="6">
    <source>
        <dbReference type="PROSITE" id="PS50893"/>
    </source>
</evidence>
<reference evidence="7 8" key="1">
    <citation type="submission" date="2016-10" db="EMBL/GenBank/DDBJ databases">
        <title>Draft Genome sequence of Roseomonas sp. strain M3.</title>
        <authorList>
            <person name="Subhash Y."/>
            <person name="Lee S."/>
        </authorList>
    </citation>
    <scope>NUCLEOTIDE SEQUENCE [LARGE SCALE GENOMIC DNA]</scope>
    <source>
        <strain evidence="7 8">M3</strain>
    </source>
</reference>
<dbReference type="PANTHER" id="PTHR43820">
    <property type="entry name" value="HIGH-AFFINITY BRANCHED-CHAIN AMINO ACID TRANSPORT ATP-BINDING PROTEIN LIVF"/>
    <property type="match status" value="1"/>
</dbReference>
<dbReference type="GO" id="GO:0016887">
    <property type="term" value="F:ATP hydrolysis activity"/>
    <property type="evidence" value="ECO:0007669"/>
    <property type="project" value="InterPro"/>
</dbReference>
<dbReference type="InterPro" id="IPR052156">
    <property type="entry name" value="BCAA_Transport_ATP-bd_LivF"/>
</dbReference>
<dbReference type="CDD" id="cd03224">
    <property type="entry name" value="ABC_TM1139_LivF_branched"/>
    <property type="match status" value="1"/>
</dbReference>
<proteinExistence type="inferred from homology"/>
<dbReference type="AlphaFoldDB" id="A0A1V2H6T1"/>
<evidence type="ECO:0000256" key="1">
    <source>
        <dbReference type="ARBA" id="ARBA00005417"/>
    </source>
</evidence>
<dbReference type="PROSITE" id="PS50893">
    <property type="entry name" value="ABC_TRANSPORTER_2"/>
    <property type="match status" value="1"/>
</dbReference>
<comment type="caution">
    <text evidence="7">The sequence shown here is derived from an EMBL/GenBank/DDBJ whole genome shotgun (WGS) entry which is preliminary data.</text>
</comment>
<evidence type="ECO:0000256" key="5">
    <source>
        <dbReference type="ARBA" id="ARBA00022970"/>
    </source>
</evidence>
<dbReference type="GO" id="GO:0005524">
    <property type="term" value="F:ATP binding"/>
    <property type="evidence" value="ECO:0007669"/>
    <property type="project" value="UniProtKB-KW"/>
</dbReference>
<keyword evidence="3" id="KW-0547">Nucleotide-binding</keyword>
<evidence type="ECO:0000256" key="4">
    <source>
        <dbReference type="ARBA" id="ARBA00022840"/>
    </source>
</evidence>
<sequence length="236" mass="25126">MSSLQVEELCVAYGKIQALRGISLQVPSGRICALVGANGAGKTTALNAICGLRPLVGGRVLLDGRDIAAVPPHDRVTLGLVQVPEGRRIFGRLTVAENLAMGAFRRRAMRSELQADLDEVLTLFPRLRERMAQLSGTLSGGEQQMLAMGRAMMAKPSLLLLDEPSMGLAPRLVDQIFETVTAINRLGVTVLLVEQNAFMALEIAETAYVLQSGEVVLSGTGAALIDSEAVQEAYLG</sequence>
<feature type="domain" description="ABC transporter" evidence="6">
    <location>
        <begin position="4"/>
        <end position="235"/>
    </location>
</feature>
<evidence type="ECO:0000256" key="2">
    <source>
        <dbReference type="ARBA" id="ARBA00022448"/>
    </source>
</evidence>
<dbReference type="PANTHER" id="PTHR43820:SF4">
    <property type="entry name" value="HIGH-AFFINITY BRANCHED-CHAIN AMINO ACID TRANSPORT ATP-BINDING PROTEIN LIVF"/>
    <property type="match status" value="1"/>
</dbReference>
<dbReference type="GO" id="GO:0015807">
    <property type="term" value="P:L-amino acid transport"/>
    <property type="evidence" value="ECO:0007669"/>
    <property type="project" value="TreeGrafter"/>
</dbReference>
<dbReference type="RefSeq" id="WP_076955949.1">
    <property type="nucleotide sequence ID" value="NZ_MLCO01000021.1"/>
</dbReference>
<dbReference type="SUPFAM" id="SSF52540">
    <property type="entry name" value="P-loop containing nucleoside triphosphate hydrolases"/>
    <property type="match status" value="1"/>
</dbReference>
<keyword evidence="2" id="KW-0813">Transport</keyword>
<dbReference type="GO" id="GO:0015658">
    <property type="term" value="F:branched-chain amino acid transmembrane transporter activity"/>
    <property type="evidence" value="ECO:0007669"/>
    <property type="project" value="InterPro"/>
</dbReference>
<dbReference type="InterPro" id="IPR027417">
    <property type="entry name" value="P-loop_NTPase"/>
</dbReference>
<evidence type="ECO:0000256" key="3">
    <source>
        <dbReference type="ARBA" id="ARBA00022741"/>
    </source>
</evidence>
<dbReference type="SMART" id="SM00382">
    <property type="entry name" value="AAA"/>
    <property type="match status" value="1"/>
</dbReference>
<dbReference type="InterPro" id="IPR003593">
    <property type="entry name" value="AAA+_ATPase"/>
</dbReference>
<gene>
    <name evidence="7" type="ORF">BKE38_03265</name>
</gene>
<dbReference type="InterPro" id="IPR003439">
    <property type="entry name" value="ABC_transporter-like_ATP-bd"/>
</dbReference>
<dbReference type="InterPro" id="IPR030660">
    <property type="entry name" value="ABC_branched_ATPase_LivF/BraG"/>
</dbReference>
<keyword evidence="4 7" id="KW-0067">ATP-binding</keyword>
<dbReference type="Gene3D" id="3.40.50.300">
    <property type="entry name" value="P-loop containing nucleotide triphosphate hydrolases"/>
    <property type="match status" value="1"/>
</dbReference>
<organism evidence="7 8">
    <name type="scientific">Teichococcus deserti</name>
    <dbReference type="NCBI Taxonomy" id="1817963"/>
    <lineage>
        <taxon>Bacteria</taxon>
        <taxon>Pseudomonadati</taxon>
        <taxon>Pseudomonadota</taxon>
        <taxon>Alphaproteobacteria</taxon>
        <taxon>Acetobacterales</taxon>
        <taxon>Roseomonadaceae</taxon>
        <taxon>Roseomonas</taxon>
    </lineage>
</organism>